<evidence type="ECO:0000313" key="3">
    <source>
        <dbReference type="Proteomes" id="UP001287356"/>
    </source>
</evidence>
<dbReference type="PANTHER" id="PTHR33112">
    <property type="entry name" value="DOMAIN PROTEIN, PUTATIVE-RELATED"/>
    <property type="match status" value="1"/>
</dbReference>
<protein>
    <submittedName>
        <fullName evidence="2">Heterokaryon incompatibility protein-domain-containing protein</fullName>
    </submittedName>
</protein>
<dbReference type="Proteomes" id="UP001287356">
    <property type="component" value="Unassembled WGS sequence"/>
</dbReference>
<reference evidence="2" key="1">
    <citation type="journal article" date="2023" name="Mol. Phylogenet. Evol.">
        <title>Genome-scale phylogeny and comparative genomics of the fungal order Sordariales.</title>
        <authorList>
            <person name="Hensen N."/>
            <person name="Bonometti L."/>
            <person name="Westerberg I."/>
            <person name="Brannstrom I.O."/>
            <person name="Guillou S."/>
            <person name="Cros-Aarteil S."/>
            <person name="Calhoun S."/>
            <person name="Haridas S."/>
            <person name="Kuo A."/>
            <person name="Mondo S."/>
            <person name="Pangilinan J."/>
            <person name="Riley R."/>
            <person name="LaButti K."/>
            <person name="Andreopoulos B."/>
            <person name="Lipzen A."/>
            <person name="Chen C."/>
            <person name="Yan M."/>
            <person name="Daum C."/>
            <person name="Ng V."/>
            <person name="Clum A."/>
            <person name="Steindorff A."/>
            <person name="Ohm R.A."/>
            <person name="Martin F."/>
            <person name="Silar P."/>
            <person name="Natvig D.O."/>
            <person name="Lalanne C."/>
            <person name="Gautier V."/>
            <person name="Ament-Velasquez S.L."/>
            <person name="Kruys A."/>
            <person name="Hutchinson M.I."/>
            <person name="Powell A.J."/>
            <person name="Barry K."/>
            <person name="Miller A.N."/>
            <person name="Grigoriev I.V."/>
            <person name="Debuchy R."/>
            <person name="Gladieux P."/>
            <person name="Hiltunen Thoren M."/>
            <person name="Johannesson H."/>
        </authorList>
    </citation>
    <scope>NUCLEOTIDE SEQUENCE</scope>
    <source>
        <strain evidence="2">CBS 958.72</strain>
    </source>
</reference>
<name>A0AAE0N1I2_9PEZI</name>
<dbReference type="InterPro" id="IPR010730">
    <property type="entry name" value="HET"/>
</dbReference>
<dbReference type="Pfam" id="PF06985">
    <property type="entry name" value="HET"/>
    <property type="match status" value="1"/>
</dbReference>
<feature type="domain" description="Heterokaryon incompatibility" evidence="1">
    <location>
        <begin position="182"/>
        <end position="338"/>
    </location>
</feature>
<evidence type="ECO:0000259" key="1">
    <source>
        <dbReference type="Pfam" id="PF06985"/>
    </source>
</evidence>
<sequence length="650" mass="72659">MDCLTCRNLQLYRQSGQLSADNDRNSQNVNGPKEITLHYLPDFQKSASGGCPFCRFIVRAFLHHNLTPLEDSRITLWTRKSGACDLEVLSESGTAATIQIYSPIKQRPAWPTIVHSAELSCSPDSPEAFDFIQSYLQDCNTNHEGCKVASPDPPTRLIDVGLPGMTDVRLVHSSTLPTPVRYLALSYCWGTKRTLTTVTANLDDMKRRIPLPTLPRTIRDAIAVTRKLEQRYLWVDAICIIQDSAADWEVESSQMATVYRNAYLTLAAGTSAASDEGFLSHEHHAAGFRAPYHEPWHDESGGQAVLGARVIPGIHTHTDTLDEEDVMPLDDRAWTLQEGVLARRILTYTKHELRWTCVSGTACECGLFGEFAADPFRSVFSVTEETEVHRLWYQVLERYTRRQITYVKDRLPALSGIAKVVQAISRSEYVAGLWSKTLIRDLAWSAVYEEYALAEYVAPTFSWASIPGSVDLQRTYDLGRGRWVSRSTVEGFECVPLGQNPLGRVQSGWIILRGHIIKSMLRGSGPSGYYAMHENVKIRVYPDTILEEFSSINKNGTAETSVRRSPLVSGEATETASAGSLVYFLFIGQWIGRLDIGAKNDDYRMQAFLLLGHSPSQLGKYERIGYATCSGHEELEAWFHSSLGDTITIV</sequence>
<keyword evidence="3" id="KW-1185">Reference proteome</keyword>
<dbReference type="PANTHER" id="PTHR33112:SF16">
    <property type="entry name" value="HETEROKARYON INCOMPATIBILITY DOMAIN-CONTAINING PROTEIN"/>
    <property type="match status" value="1"/>
</dbReference>
<gene>
    <name evidence="2" type="ORF">B0T24DRAFT_557979</name>
</gene>
<organism evidence="2 3">
    <name type="scientific">Lasiosphaeria ovina</name>
    <dbReference type="NCBI Taxonomy" id="92902"/>
    <lineage>
        <taxon>Eukaryota</taxon>
        <taxon>Fungi</taxon>
        <taxon>Dikarya</taxon>
        <taxon>Ascomycota</taxon>
        <taxon>Pezizomycotina</taxon>
        <taxon>Sordariomycetes</taxon>
        <taxon>Sordariomycetidae</taxon>
        <taxon>Sordariales</taxon>
        <taxon>Lasiosphaeriaceae</taxon>
        <taxon>Lasiosphaeria</taxon>
    </lineage>
</organism>
<evidence type="ECO:0000313" key="2">
    <source>
        <dbReference type="EMBL" id="KAK3366688.1"/>
    </source>
</evidence>
<dbReference type="EMBL" id="JAULSN010000007">
    <property type="protein sequence ID" value="KAK3366688.1"/>
    <property type="molecule type" value="Genomic_DNA"/>
</dbReference>
<accession>A0AAE0N1I2</accession>
<dbReference type="AlphaFoldDB" id="A0AAE0N1I2"/>
<reference evidence="2" key="2">
    <citation type="submission" date="2023-06" db="EMBL/GenBank/DDBJ databases">
        <authorList>
            <consortium name="Lawrence Berkeley National Laboratory"/>
            <person name="Haridas S."/>
            <person name="Hensen N."/>
            <person name="Bonometti L."/>
            <person name="Westerberg I."/>
            <person name="Brannstrom I.O."/>
            <person name="Guillou S."/>
            <person name="Cros-Aarteil S."/>
            <person name="Calhoun S."/>
            <person name="Kuo A."/>
            <person name="Mondo S."/>
            <person name="Pangilinan J."/>
            <person name="Riley R."/>
            <person name="Labutti K."/>
            <person name="Andreopoulos B."/>
            <person name="Lipzen A."/>
            <person name="Chen C."/>
            <person name="Yanf M."/>
            <person name="Daum C."/>
            <person name="Ng V."/>
            <person name="Clum A."/>
            <person name="Steindorff A."/>
            <person name="Ohm R."/>
            <person name="Martin F."/>
            <person name="Silar P."/>
            <person name="Natvig D."/>
            <person name="Lalanne C."/>
            <person name="Gautier V."/>
            <person name="Ament-Velasquez S.L."/>
            <person name="Kruys A."/>
            <person name="Hutchinson M.I."/>
            <person name="Powell A.J."/>
            <person name="Barry K."/>
            <person name="Miller A.N."/>
            <person name="Grigoriev I.V."/>
            <person name="Debuchy R."/>
            <person name="Gladieux P."/>
            <person name="Thoren M.H."/>
            <person name="Johannesson H."/>
        </authorList>
    </citation>
    <scope>NUCLEOTIDE SEQUENCE</scope>
    <source>
        <strain evidence="2">CBS 958.72</strain>
    </source>
</reference>
<comment type="caution">
    <text evidence="2">The sequence shown here is derived from an EMBL/GenBank/DDBJ whole genome shotgun (WGS) entry which is preliminary data.</text>
</comment>
<proteinExistence type="predicted"/>